<gene>
    <name evidence="4 5" type="primary">LOC110981180</name>
</gene>
<dbReference type="KEGG" id="aplc:110981180"/>
<reference evidence="4 5" key="1">
    <citation type="submission" date="2025-04" db="UniProtKB">
        <authorList>
            <consortium name="RefSeq"/>
        </authorList>
    </citation>
    <scope>IDENTIFICATION</scope>
</reference>
<evidence type="ECO:0000256" key="2">
    <source>
        <dbReference type="SAM" id="SignalP"/>
    </source>
</evidence>
<feature type="signal peptide" evidence="2">
    <location>
        <begin position="1"/>
        <end position="18"/>
    </location>
</feature>
<evidence type="ECO:0000313" key="3">
    <source>
        <dbReference type="Proteomes" id="UP000694845"/>
    </source>
</evidence>
<sequence>MRIPAIAFLLLTLAIGHAVSLKCFQCYWLSDQGRGEFGPRACRDPFNSNSTRVREETCRQNNQCRKEYATTPGSDVIEEVSRGCTPFCEEKCQDGTVLEKPVRICSHCCSDNFCNRAGAVTFGPVTMIASAITAAVASVF</sequence>
<evidence type="ECO:0000256" key="1">
    <source>
        <dbReference type="ARBA" id="ARBA00022729"/>
    </source>
</evidence>
<dbReference type="AlphaFoldDB" id="A0A8B7YLS9"/>
<dbReference type="InterPro" id="IPR045860">
    <property type="entry name" value="Snake_toxin-like_sf"/>
</dbReference>
<dbReference type="GeneID" id="110981180"/>
<dbReference type="Proteomes" id="UP000694845">
    <property type="component" value="Unplaced"/>
</dbReference>
<evidence type="ECO:0000313" key="4">
    <source>
        <dbReference type="RefSeq" id="XP_022094218.1"/>
    </source>
</evidence>
<dbReference type="RefSeq" id="XP_022094218.1">
    <property type="nucleotide sequence ID" value="XM_022238526.1"/>
</dbReference>
<evidence type="ECO:0000313" key="5">
    <source>
        <dbReference type="RefSeq" id="XP_022094219.1"/>
    </source>
</evidence>
<dbReference type="InterPro" id="IPR050975">
    <property type="entry name" value="Sleep_regulator"/>
</dbReference>
<organism evidence="3 4">
    <name type="scientific">Acanthaster planci</name>
    <name type="common">Crown-of-thorns starfish</name>
    <dbReference type="NCBI Taxonomy" id="133434"/>
    <lineage>
        <taxon>Eukaryota</taxon>
        <taxon>Metazoa</taxon>
        <taxon>Echinodermata</taxon>
        <taxon>Eleutherozoa</taxon>
        <taxon>Asterozoa</taxon>
        <taxon>Asteroidea</taxon>
        <taxon>Valvatacea</taxon>
        <taxon>Valvatida</taxon>
        <taxon>Acanthasteridae</taxon>
        <taxon>Acanthaster</taxon>
    </lineage>
</organism>
<keyword evidence="3" id="KW-1185">Reference proteome</keyword>
<proteinExistence type="predicted"/>
<dbReference type="PANTHER" id="PTHR33562">
    <property type="entry name" value="ATILLA, ISOFORM B-RELATED-RELATED"/>
    <property type="match status" value="1"/>
</dbReference>
<dbReference type="OrthoDB" id="10391789at2759"/>
<name>A0A8B7YLS9_ACAPL</name>
<accession>A0A8B7YLS9</accession>
<protein>
    <submittedName>
        <fullName evidence="4 5">Uncharacterized protein LOC110981180</fullName>
    </submittedName>
</protein>
<dbReference type="OMA" id="PVRICSH"/>
<dbReference type="RefSeq" id="XP_022094219.1">
    <property type="nucleotide sequence ID" value="XM_022238527.1"/>
</dbReference>
<dbReference type="SUPFAM" id="SSF57302">
    <property type="entry name" value="Snake toxin-like"/>
    <property type="match status" value="1"/>
</dbReference>
<feature type="chain" id="PRO_5044665592" evidence="2">
    <location>
        <begin position="19"/>
        <end position="140"/>
    </location>
</feature>
<keyword evidence="1 2" id="KW-0732">Signal</keyword>